<dbReference type="Proteomes" id="UP000886998">
    <property type="component" value="Unassembled WGS sequence"/>
</dbReference>
<organism evidence="1 2">
    <name type="scientific">Trichonephila inaurata madagascariensis</name>
    <dbReference type="NCBI Taxonomy" id="2747483"/>
    <lineage>
        <taxon>Eukaryota</taxon>
        <taxon>Metazoa</taxon>
        <taxon>Ecdysozoa</taxon>
        <taxon>Arthropoda</taxon>
        <taxon>Chelicerata</taxon>
        <taxon>Arachnida</taxon>
        <taxon>Araneae</taxon>
        <taxon>Araneomorphae</taxon>
        <taxon>Entelegynae</taxon>
        <taxon>Araneoidea</taxon>
        <taxon>Nephilidae</taxon>
        <taxon>Trichonephila</taxon>
        <taxon>Trichonephila inaurata</taxon>
    </lineage>
</organism>
<dbReference type="EMBL" id="BMAV01014995">
    <property type="protein sequence ID" value="GFY63948.1"/>
    <property type="molecule type" value="Genomic_DNA"/>
</dbReference>
<reference evidence="1" key="1">
    <citation type="submission" date="2020-08" db="EMBL/GenBank/DDBJ databases">
        <title>Multicomponent nature underlies the extraordinary mechanical properties of spider dragline silk.</title>
        <authorList>
            <person name="Kono N."/>
            <person name="Nakamura H."/>
            <person name="Mori M."/>
            <person name="Yoshida Y."/>
            <person name="Ohtoshi R."/>
            <person name="Malay A.D."/>
            <person name="Moran D.A.P."/>
            <person name="Tomita M."/>
            <person name="Numata K."/>
            <person name="Arakawa K."/>
        </authorList>
    </citation>
    <scope>NUCLEOTIDE SEQUENCE</scope>
</reference>
<protein>
    <submittedName>
        <fullName evidence="1">Uncharacterized protein</fullName>
    </submittedName>
</protein>
<proteinExistence type="predicted"/>
<sequence>MKHLASVKKSTPVHVLMDKKEFTEFLYVPSINEYHHALLNQFKSFSDDAGNRKYDAPLGAERQYIVKLEDLEHYVKTLSESKGFKEQYDVS</sequence>
<evidence type="ECO:0000313" key="2">
    <source>
        <dbReference type="Proteomes" id="UP000886998"/>
    </source>
</evidence>
<accession>A0A8X7CC59</accession>
<comment type="caution">
    <text evidence="1">The sequence shown here is derived from an EMBL/GenBank/DDBJ whole genome shotgun (WGS) entry which is preliminary data.</text>
</comment>
<dbReference type="AlphaFoldDB" id="A0A8X7CC59"/>
<keyword evidence="2" id="KW-1185">Reference proteome</keyword>
<evidence type="ECO:0000313" key="1">
    <source>
        <dbReference type="EMBL" id="GFY63948.1"/>
    </source>
</evidence>
<gene>
    <name evidence="1" type="ORF">TNIN_334121</name>
</gene>
<name>A0A8X7CC59_9ARAC</name>